<organism evidence="3">
    <name type="scientific">Micromonas pusilla (strain CCMP1545)</name>
    <name type="common">Picoplanktonic green alga</name>
    <dbReference type="NCBI Taxonomy" id="564608"/>
    <lineage>
        <taxon>Eukaryota</taxon>
        <taxon>Viridiplantae</taxon>
        <taxon>Chlorophyta</taxon>
        <taxon>Mamiellophyceae</taxon>
        <taxon>Mamiellales</taxon>
        <taxon>Mamiellaceae</taxon>
        <taxon>Micromonas</taxon>
    </lineage>
</organism>
<name>C1MT20_MICPC</name>
<dbReference type="AlphaFoldDB" id="C1MT20"/>
<evidence type="ECO:0000256" key="1">
    <source>
        <dbReference type="SAM" id="MobiDB-lite"/>
    </source>
</evidence>
<dbReference type="PANTHER" id="PTHR21530:SF0">
    <property type="entry name" value="TRAB FAMILY PROTEIN"/>
    <property type="match status" value="1"/>
</dbReference>
<dbReference type="Proteomes" id="UP000001876">
    <property type="component" value="Unassembled WGS sequence"/>
</dbReference>
<accession>C1MT20</accession>
<sequence length="578" mass="59122">MSSFLSSHHRRHGTAAAASRTRAMHPAASTRAGPPPAPASARASAGRRRAAAARASASTSAPPSARRDPAAAPAPTATTTSTLPACVAALTRVDARGRRHEFYVVGTVHTPGSASAAEVRAVVETVRPDAVVLELDQERLDAIVATDLALALATSTSSTRGASYGADFLAGASAAESARALVVLGDAKARSLPDELRRRVFDASARELLDAPRLLRSLTHIPNALGLGLGPGPRGGGAGAVRFPDVVREDPGKLAPLRGPSLVALVALIATAYDAALSGGGGLGGGGDVTAATATTLAAASPPWRALLDVIDVAFDAAALLVFGRAVEVLLLDRDDVLAAACARAASACAGVDRGELRRVRHVFHADAATTAARERAAGPPGIPCFTLRRRMAPGEVRRLNLFEPRWLALMDRVARENGGNLVGAELGCVLGVNRRYVSQAWLDGVQGGESGGGERAGGESGAGESDATARSADLVVERWLRRAKVVSCEEGKRAVTGARKLEVYVKADDASTPPTARALNAHPAGYLVADVEGEIGDAAATATRAADESDAPPTRTVCVVGLAHCNGVVARLSTVSL</sequence>
<dbReference type="InterPro" id="IPR046345">
    <property type="entry name" value="TraB_PrgY-like"/>
</dbReference>
<proteinExistence type="predicted"/>
<dbReference type="OMA" id="WEWGEST"/>
<dbReference type="STRING" id="564608.C1MT20"/>
<gene>
    <name evidence="2" type="ORF">MICPUCDRAFT_57909</name>
</gene>
<dbReference type="PANTHER" id="PTHR21530">
    <property type="entry name" value="PHEROMONE SHUTDOWN PROTEIN"/>
    <property type="match status" value="1"/>
</dbReference>
<dbReference type="KEGG" id="mpp:MICPUCDRAFT_57909"/>
<evidence type="ECO:0000313" key="2">
    <source>
        <dbReference type="EMBL" id="EEH57237.1"/>
    </source>
</evidence>
<protein>
    <submittedName>
        <fullName evidence="2">Predicted protein</fullName>
    </submittedName>
</protein>
<feature type="region of interest" description="Disordered" evidence="1">
    <location>
        <begin position="1"/>
        <end position="79"/>
    </location>
</feature>
<feature type="compositionally biased region" description="Low complexity" evidence="1">
    <location>
        <begin position="52"/>
        <end position="79"/>
    </location>
</feature>
<feature type="region of interest" description="Disordered" evidence="1">
    <location>
        <begin position="448"/>
        <end position="469"/>
    </location>
</feature>
<evidence type="ECO:0000313" key="3">
    <source>
        <dbReference type="Proteomes" id="UP000001876"/>
    </source>
</evidence>
<keyword evidence="3" id="KW-1185">Reference proteome</keyword>
<reference evidence="2 3" key="1">
    <citation type="journal article" date="2009" name="Science">
        <title>Green evolution and dynamic adaptations revealed by genomes of the marine picoeukaryotes Micromonas.</title>
        <authorList>
            <person name="Worden A.Z."/>
            <person name="Lee J.H."/>
            <person name="Mock T."/>
            <person name="Rouze P."/>
            <person name="Simmons M.P."/>
            <person name="Aerts A.L."/>
            <person name="Allen A.E."/>
            <person name="Cuvelier M.L."/>
            <person name="Derelle E."/>
            <person name="Everett M.V."/>
            <person name="Foulon E."/>
            <person name="Grimwood J."/>
            <person name="Gundlach H."/>
            <person name="Henrissat B."/>
            <person name="Napoli C."/>
            <person name="McDonald S.M."/>
            <person name="Parker M.S."/>
            <person name="Rombauts S."/>
            <person name="Salamov A."/>
            <person name="Von Dassow P."/>
            <person name="Badger J.H."/>
            <person name="Coutinho P.M."/>
            <person name="Demir E."/>
            <person name="Dubchak I."/>
            <person name="Gentemann C."/>
            <person name="Eikrem W."/>
            <person name="Gready J.E."/>
            <person name="John U."/>
            <person name="Lanier W."/>
            <person name="Lindquist E.A."/>
            <person name="Lucas S."/>
            <person name="Mayer K.F."/>
            <person name="Moreau H."/>
            <person name="Not F."/>
            <person name="Otillar R."/>
            <person name="Panaud O."/>
            <person name="Pangilinan J."/>
            <person name="Paulsen I."/>
            <person name="Piegu B."/>
            <person name="Poliakov A."/>
            <person name="Robbens S."/>
            <person name="Schmutz J."/>
            <person name="Toulza E."/>
            <person name="Wyss T."/>
            <person name="Zelensky A."/>
            <person name="Zhou K."/>
            <person name="Armbrust E.V."/>
            <person name="Bhattacharya D."/>
            <person name="Goodenough U.W."/>
            <person name="Van de Peer Y."/>
            <person name="Grigoriev I.V."/>
        </authorList>
    </citation>
    <scope>NUCLEOTIDE SEQUENCE [LARGE SCALE GENOMIC DNA]</scope>
    <source>
        <strain evidence="2 3">CCMP1545</strain>
    </source>
</reference>
<dbReference type="GeneID" id="9683768"/>
<dbReference type="RefSeq" id="XP_003058782.1">
    <property type="nucleotide sequence ID" value="XM_003058736.1"/>
</dbReference>
<dbReference type="OrthoDB" id="48306at2759"/>
<dbReference type="eggNOG" id="ENOG502SWWB">
    <property type="taxonomic scope" value="Eukaryota"/>
</dbReference>
<dbReference type="EMBL" id="GG663739">
    <property type="protein sequence ID" value="EEH57237.1"/>
    <property type="molecule type" value="Genomic_DNA"/>
</dbReference>
<feature type="compositionally biased region" description="Gly residues" evidence="1">
    <location>
        <begin position="448"/>
        <end position="462"/>
    </location>
</feature>